<dbReference type="Proteomes" id="UP000094236">
    <property type="component" value="Unassembled WGS sequence"/>
</dbReference>
<keyword evidence="2" id="KW-0812">Transmembrane</keyword>
<evidence type="ECO:0000256" key="1">
    <source>
        <dbReference type="SAM" id="MobiDB-lite"/>
    </source>
</evidence>
<feature type="compositionally biased region" description="Polar residues" evidence="1">
    <location>
        <begin position="7"/>
        <end position="25"/>
    </location>
</feature>
<sequence>MNRHTEQTSGNLRQRSAYSEPISTTKDFDPDVSPNQLSEEEIKKEMETPLSFKDALGLLCILVPLGLFVWFQGYLYSKQSSGKAPERNLFMDFLGSLVNDNNENNVENTN</sequence>
<feature type="non-terminal residue" evidence="3">
    <location>
        <position position="110"/>
    </location>
</feature>
<evidence type="ECO:0000256" key="2">
    <source>
        <dbReference type="SAM" id="Phobius"/>
    </source>
</evidence>
<protein>
    <submittedName>
        <fullName evidence="3">Uncharacterized protein</fullName>
    </submittedName>
</protein>
<gene>
    <name evidence="3" type="ORF">PACTADRAFT_51857</name>
</gene>
<dbReference type="AlphaFoldDB" id="A0A1E4TNA0"/>
<feature type="region of interest" description="Disordered" evidence="1">
    <location>
        <begin position="1"/>
        <end position="36"/>
    </location>
</feature>
<name>A0A1E4TNA0_PACTA</name>
<feature type="transmembrane region" description="Helical" evidence="2">
    <location>
        <begin position="55"/>
        <end position="77"/>
    </location>
</feature>
<evidence type="ECO:0000313" key="3">
    <source>
        <dbReference type="EMBL" id="ODV93240.1"/>
    </source>
</evidence>
<reference evidence="4" key="1">
    <citation type="submission" date="2016-05" db="EMBL/GenBank/DDBJ databases">
        <title>Comparative genomics of biotechnologically important yeasts.</title>
        <authorList>
            <consortium name="DOE Joint Genome Institute"/>
            <person name="Riley R."/>
            <person name="Haridas S."/>
            <person name="Wolfe K.H."/>
            <person name="Lopes M.R."/>
            <person name="Hittinger C.T."/>
            <person name="Goker M."/>
            <person name="Salamov A."/>
            <person name="Wisecaver J."/>
            <person name="Long T.M."/>
            <person name="Aerts A.L."/>
            <person name="Barry K."/>
            <person name="Choi C."/>
            <person name="Clum A."/>
            <person name="Coughlan A.Y."/>
            <person name="Deshpande S."/>
            <person name="Douglass A.P."/>
            <person name="Hanson S.J."/>
            <person name="Klenk H.-P."/>
            <person name="Labutti K."/>
            <person name="Lapidus A."/>
            <person name="Lindquist E."/>
            <person name="Lipzen A."/>
            <person name="Meier-Kolthoff J.P."/>
            <person name="Ohm R.A."/>
            <person name="Otillar R.P."/>
            <person name="Pangilinan J."/>
            <person name="Peng Y."/>
            <person name="Rokas A."/>
            <person name="Rosa C.A."/>
            <person name="Scheuner C."/>
            <person name="Sibirny A.A."/>
            <person name="Slot J.C."/>
            <person name="Stielow J.B."/>
            <person name="Sun H."/>
            <person name="Kurtzman C.P."/>
            <person name="Blackwell M."/>
            <person name="Grigoriev I.V."/>
            <person name="Jeffries T.W."/>
        </authorList>
    </citation>
    <scope>NUCLEOTIDE SEQUENCE [LARGE SCALE GENOMIC DNA]</scope>
    <source>
        <strain evidence="4">NRRL Y-2460</strain>
    </source>
</reference>
<keyword evidence="2" id="KW-1133">Transmembrane helix</keyword>
<dbReference type="EMBL" id="KV454018">
    <property type="protein sequence ID" value="ODV93240.1"/>
    <property type="molecule type" value="Genomic_DNA"/>
</dbReference>
<keyword evidence="2" id="KW-0472">Membrane</keyword>
<proteinExistence type="predicted"/>
<evidence type="ECO:0000313" key="4">
    <source>
        <dbReference type="Proteomes" id="UP000094236"/>
    </source>
</evidence>
<accession>A0A1E4TNA0</accession>
<organism evidence="3 4">
    <name type="scientific">Pachysolen tannophilus NRRL Y-2460</name>
    <dbReference type="NCBI Taxonomy" id="669874"/>
    <lineage>
        <taxon>Eukaryota</taxon>
        <taxon>Fungi</taxon>
        <taxon>Dikarya</taxon>
        <taxon>Ascomycota</taxon>
        <taxon>Saccharomycotina</taxon>
        <taxon>Pichiomycetes</taxon>
        <taxon>Pachysolenaceae</taxon>
        <taxon>Pachysolen</taxon>
    </lineage>
</organism>
<keyword evidence="4" id="KW-1185">Reference proteome</keyword>